<dbReference type="GO" id="GO:0020037">
    <property type="term" value="F:heme binding"/>
    <property type="evidence" value="ECO:0007669"/>
    <property type="project" value="InterPro"/>
</dbReference>
<dbReference type="SUPFAM" id="SSF48264">
    <property type="entry name" value="Cytochrome P450"/>
    <property type="match status" value="1"/>
</dbReference>
<protein>
    <submittedName>
        <fullName evidence="2">Uncharacterized protein</fullName>
    </submittedName>
</protein>
<dbReference type="Pfam" id="PF00067">
    <property type="entry name" value="p450"/>
    <property type="match status" value="1"/>
</dbReference>
<accession>A0A2G2ZG98</accession>
<dbReference type="InterPro" id="IPR001128">
    <property type="entry name" value="Cyt_P450"/>
</dbReference>
<dbReference type="Proteomes" id="UP000222542">
    <property type="component" value="Unassembled WGS sequence"/>
</dbReference>
<dbReference type="PANTHER" id="PTHR24299">
    <property type="entry name" value="CYTOCHROME P450 FAMILY 1"/>
    <property type="match status" value="1"/>
</dbReference>
<organism evidence="2 3">
    <name type="scientific">Capsicum annuum</name>
    <name type="common">Capsicum pepper</name>
    <dbReference type="NCBI Taxonomy" id="4072"/>
    <lineage>
        <taxon>Eukaryota</taxon>
        <taxon>Viridiplantae</taxon>
        <taxon>Streptophyta</taxon>
        <taxon>Embryophyta</taxon>
        <taxon>Tracheophyta</taxon>
        <taxon>Spermatophyta</taxon>
        <taxon>Magnoliopsida</taxon>
        <taxon>eudicotyledons</taxon>
        <taxon>Gunneridae</taxon>
        <taxon>Pentapetalae</taxon>
        <taxon>asterids</taxon>
        <taxon>lamiids</taxon>
        <taxon>Solanales</taxon>
        <taxon>Solanaceae</taxon>
        <taxon>Solanoideae</taxon>
        <taxon>Capsiceae</taxon>
        <taxon>Capsicum</taxon>
    </lineage>
</organism>
<dbReference type="Gene3D" id="1.10.630.10">
    <property type="entry name" value="Cytochrome P450"/>
    <property type="match status" value="1"/>
</dbReference>
<sequence>MDPWSIILTILMFLLSFFYFFSNSKTKKKLPPGPFTFPFVGNLQLLRNKSLVDIEHTIQKLLSKYGPIITLKIGTATSIFISSHSLAYQALIRQGAICSSVSNFLWSFSTQSSQKAID</sequence>
<evidence type="ECO:0000256" key="1">
    <source>
        <dbReference type="SAM" id="Phobius"/>
    </source>
</evidence>
<comment type="caution">
    <text evidence="2">The sequence shown here is derived from an EMBL/GenBank/DDBJ whole genome shotgun (WGS) entry which is preliminary data.</text>
</comment>
<keyword evidence="1" id="KW-0472">Membrane</keyword>
<reference evidence="2 3" key="1">
    <citation type="journal article" date="2014" name="Nat. Genet.">
        <title>Genome sequence of the hot pepper provides insights into the evolution of pungency in Capsicum species.</title>
        <authorList>
            <person name="Kim S."/>
            <person name="Park M."/>
            <person name="Yeom S.I."/>
            <person name="Kim Y.M."/>
            <person name="Lee J.M."/>
            <person name="Lee H.A."/>
            <person name="Seo E."/>
            <person name="Choi J."/>
            <person name="Cheong K."/>
            <person name="Kim K.T."/>
            <person name="Jung K."/>
            <person name="Lee G.W."/>
            <person name="Oh S.K."/>
            <person name="Bae C."/>
            <person name="Kim S.B."/>
            <person name="Lee H.Y."/>
            <person name="Kim S.Y."/>
            <person name="Kim M.S."/>
            <person name="Kang B.C."/>
            <person name="Jo Y.D."/>
            <person name="Yang H.B."/>
            <person name="Jeong H.J."/>
            <person name="Kang W.H."/>
            <person name="Kwon J.K."/>
            <person name="Shin C."/>
            <person name="Lim J.Y."/>
            <person name="Park J.H."/>
            <person name="Huh J.H."/>
            <person name="Kim J.S."/>
            <person name="Kim B.D."/>
            <person name="Cohen O."/>
            <person name="Paran I."/>
            <person name="Suh M.C."/>
            <person name="Lee S.B."/>
            <person name="Kim Y.K."/>
            <person name="Shin Y."/>
            <person name="Noh S.J."/>
            <person name="Park J."/>
            <person name="Seo Y.S."/>
            <person name="Kwon S.Y."/>
            <person name="Kim H.A."/>
            <person name="Park J.M."/>
            <person name="Kim H.J."/>
            <person name="Choi S.B."/>
            <person name="Bosland P.W."/>
            <person name="Reeves G."/>
            <person name="Jo S.H."/>
            <person name="Lee B.W."/>
            <person name="Cho H.T."/>
            <person name="Choi H.S."/>
            <person name="Lee M.S."/>
            <person name="Yu Y."/>
            <person name="Do Choi Y."/>
            <person name="Park B.S."/>
            <person name="van Deynze A."/>
            <person name="Ashrafi H."/>
            <person name="Hill T."/>
            <person name="Kim W.T."/>
            <person name="Pai H.S."/>
            <person name="Ahn H.K."/>
            <person name="Yeam I."/>
            <person name="Giovannoni J.J."/>
            <person name="Rose J.K."/>
            <person name="Sorensen I."/>
            <person name="Lee S.J."/>
            <person name="Kim R.W."/>
            <person name="Choi I.Y."/>
            <person name="Choi B.S."/>
            <person name="Lim J.S."/>
            <person name="Lee Y.H."/>
            <person name="Choi D."/>
        </authorList>
    </citation>
    <scope>NUCLEOTIDE SEQUENCE [LARGE SCALE GENOMIC DNA]</scope>
    <source>
        <strain evidence="3">cv. CM334</strain>
    </source>
</reference>
<feature type="transmembrane region" description="Helical" evidence="1">
    <location>
        <begin position="6"/>
        <end position="22"/>
    </location>
</feature>
<keyword evidence="1" id="KW-0812">Transmembrane</keyword>
<dbReference type="GO" id="GO:0016705">
    <property type="term" value="F:oxidoreductase activity, acting on paired donors, with incorporation or reduction of molecular oxygen"/>
    <property type="evidence" value="ECO:0007669"/>
    <property type="project" value="InterPro"/>
</dbReference>
<dbReference type="PANTHER" id="PTHR24299:SF14">
    <property type="entry name" value="OS10G0514300 PROTEIN"/>
    <property type="match status" value="1"/>
</dbReference>
<keyword evidence="1" id="KW-1133">Transmembrane helix</keyword>
<dbReference type="InterPro" id="IPR036396">
    <property type="entry name" value="Cyt_P450_sf"/>
</dbReference>
<dbReference type="AlphaFoldDB" id="A0A2G2ZG98"/>
<evidence type="ECO:0000313" key="2">
    <source>
        <dbReference type="EMBL" id="PHT81027.1"/>
    </source>
</evidence>
<gene>
    <name evidence="2" type="ORF">T459_14042</name>
</gene>
<dbReference type="EMBL" id="AYRZ02000005">
    <property type="protein sequence ID" value="PHT81027.1"/>
    <property type="molecule type" value="Genomic_DNA"/>
</dbReference>
<proteinExistence type="predicted"/>
<evidence type="ECO:0000313" key="3">
    <source>
        <dbReference type="Proteomes" id="UP000222542"/>
    </source>
</evidence>
<dbReference type="GO" id="GO:0005506">
    <property type="term" value="F:iron ion binding"/>
    <property type="evidence" value="ECO:0007669"/>
    <property type="project" value="InterPro"/>
</dbReference>
<dbReference type="Gramene" id="PHT81027">
    <property type="protein sequence ID" value="PHT81027"/>
    <property type="gene ID" value="T459_14042"/>
</dbReference>
<keyword evidence="3" id="KW-1185">Reference proteome</keyword>
<reference evidence="2 3" key="2">
    <citation type="journal article" date="2017" name="Genome Biol.">
        <title>New reference genome sequences of hot pepper reveal the massive evolution of plant disease-resistance genes by retroduplication.</title>
        <authorList>
            <person name="Kim S."/>
            <person name="Park J."/>
            <person name="Yeom S.I."/>
            <person name="Kim Y.M."/>
            <person name="Seo E."/>
            <person name="Kim K.T."/>
            <person name="Kim M.S."/>
            <person name="Lee J.M."/>
            <person name="Cheong K."/>
            <person name="Shin H.S."/>
            <person name="Kim S.B."/>
            <person name="Han K."/>
            <person name="Lee J."/>
            <person name="Park M."/>
            <person name="Lee H.A."/>
            <person name="Lee H.Y."/>
            <person name="Lee Y."/>
            <person name="Oh S."/>
            <person name="Lee J.H."/>
            <person name="Choi E."/>
            <person name="Choi E."/>
            <person name="Lee S.E."/>
            <person name="Jeon J."/>
            <person name="Kim H."/>
            <person name="Choi G."/>
            <person name="Song H."/>
            <person name="Lee J."/>
            <person name="Lee S.C."/>
            <person name="Kwon J.K."/>
            <person name="Lee H.Y."/>
            <person name="Koo N."/>
            <person name="Hong Y."/>
            <person name="Kim R.W."/>
            <person name="Kang W.H."/>
            <person name="Huh J.H."/>
            <person name="Kang B.C."/>
            <person name="Yang T.J."/>
            <person name="Lee Y.H."/>
            <person name="Bennetzen J.L."/>
            <person name="Choi D."/>
        </authorList>
    </citation>
    <scope>NUCLEOTIDE SEQUENCE [LARGE SCALE GENOMIC DNA]</scope>
    <source>
        <strain evidence="3">cv. CM334</strain>
    </source>
</reference>
<name>A0A2G2ZG98_CAPAN</name>
<dbReference type="GO" id="GO:0004497">
    <property type="term" value="F:monooxygenase activity"/>
    <property type="evidence" value="ECO:0007669"/>
    <property type="project" value="InterPro"/>
</dbReference>